<accession>A0ABY6HX84</accession>
<reference evidence="1" key="1">
    <citation type="submission" date="2022-09" db="EMBL/GenBank/DDBJ databases">
        <title>Actin cytoskeleton and complex cell architecture in an #Asgard archaeon.</title>
        <authorList>
            <person name="Ponce Toledo R.I."/>
            <person name="Schleper C."/>
            <person name="Rodrigues Oliveira T."/>
            <person name="Wollweber F."/>
            <person name="Xu J."/>
            <person name="Rittmann S."/>
            <person name="Klingl A."/>
            <person name="Pilhofer M."/>
        </authorList>
    </citation>
    <scope>NUCLEOTIDE SEQUENCE</scope>
    <source>
        <strain evidence="1">B-35</strain>
    </source>
</reference>
<proteinExistence type="predicted"/>
<protein>
    <submittedName>
        <fullName evidence="1">Uncharacterized protein</fullName>
    </submittedName>
</protein>
<dbReference type="Proteomes" id="UP001208689">
    <property type="component" value="Chromosome"/>
</dbReference>
<dbReference type="EMBL" id="CP104013">
    <property type="protein sequence ID" value="UYP47191.1"/>
    <property type="molecule type" value="Genomic_DNA"/>
</dbReference>
<keyword evidence="2" id="KW-1185">Reference proteome</keyword>
<name>A0ABY6HX84_9ARCH</name>
<gene>
    <name evidence="1" type="ORF">NEF87_003476</name>
</gene>
<evidence type="ECO:0000313" key="2">
    <source>
        <dbReference type="Proteomes" id="UP001208689"/>
    </source>
</evidence>
<sequence>MPPTTIRFYCDICKKTVSVALPEDFCNDFKKSADKWPYPLVYPHEGHYAIVYLDEDMKERGVNVSRMVFKEN</sequence>
<organism evidence="1 2">
    <name type="scientific">Candidatus Lokiarchaeum ossiferum</name>
    <dbReference type="NCBI Taxonomy" id="2951803"/>
    <lineage>
        <taxon>Archaea</taxon>
        <taxon>Promethearchaeati</taxon>
        <taxon>Promethearchaeota</taxon>
        <taxon>Promethearchaeia</taxon>
        <taxon>Promethearchaeales</taxon>
        <taxon>Promethearchaeaceae</taxon>
        <taxon>Candidatus Lokiarchaeum</taxon>
    </lineage>
</organism>
<evidence type="ECO:0000313" key="1">
    <source>
        <dbReference type="EMBL" id="UYP47191.1"/>
    </source>
</evidence>